<dbReference type="RefSeq" id="WP_186912410.1">
    <property type="nucleotide sequence ID" value="NZ_JACOFV010000008.1"/>
</dbReference>
<dbReference type="Gene3D" id="1.10.630.10">
    <property type="entry name" value="Cytochrome P450"/>
    <property type="match status" value="1"/>
</dbReference>
<keyword evidence="2" id="KW-0349">Heme</keyword>
<evidence type="ECO:0000256" key="2">
    <source>
        <dbReference type="RuleBase" id="RU000461"/>
    </source>
</evidence>
<keyword evidence="2" id="KW-0408">Iron</keyword>
<evidence type="ECO:0000256" key="1">
    <source>
        <dbReference type="ARBA" id="ARBA00010617"/>
    </source>
</evidence>
<dbReference type="EMBL" id="JACOFV010000008">
    <property type="protein sequence ID" value="MBC3862489.1"/>
    <property type="molecule type" value="Genomic_DNA"/>
</dbReference>
<name>A0A923HKF4_9BURK</name>
<reference evidence="3" key="1">
    <citation type="submission" date="2020-08" db="EMBL/GenBank/DDBJ databases">
        <title>Novel species isolated from subtropical streams in China.</title>
        <authorList>
            <person name="Lu H."/>
        </authorList>
    </citation>
    <scope>NUCLEOTIDE SEQUENCE</scope>
    <source>
        <strain evidence="3">KACC 12607</strain>
    </source>
</reference>
<dbReference type="PANTHER" id="PTHR46696">
    <property type="entry name" value="P450, PUTATIVE (EUROFUNG)-RELATED"/>
    <property type="match status" value="1"/>
</dbReference>
<keyword evidence="2" id="KW-0560">Oxidoreductase</keyword>
<proteinExistence type="inferred from homology"/>
<accession>A0A923HKF4</accession>
<dbReference type="InterPro" id="IPR036396">
    <property type="entry name" value="Cyt_P450_sf"/>
</dbReference>
<dbReference type="PANTHER" id="PTHR46696:SF1">
    <property type="entry name" value="CYTOCHROME P450 YJIB-RELATED"/>
    <property type="match status" value="1"/>
</dbReference>
<protein>
    <submittedName>
        <fullName evidence="3">Cytochrome P450</fullName>
    </submittedName>
</protein>
<evidence type="ECO:0000313" key="3">
    <source>
        <dbReference type="EMBL" id="MBC3862489.1"/>
    </source>
</evidence>
<organism evidence="3 4">
    <name type="scientific">Undibacterium jejuense</name>
    <dbReference type="NCBI Taxonomy" id="1344949"/>
    <lineage>
        <taxon>Bacteria</taxon>
        <taxon>Pseudomonadati</taxon>
        <taxon>Pseudomonadota</taxon>
        <taxon>Betaproteobacteria</taxon>
        <taxon>Burkholderiales</taxon>
        <taxon>Oxalobacteraceae</taxon>
        <taxon>Undibacterium</taxon>
    </lineage>
</organism>
<dbReference type="PROSITE" id="PS00086">
    <property type="entry name" value="CYTOCHROME_P450"/>
    <property type="match status" value="1"/>
</dbReference>
<dbReference type="GO" id="GO:0016705">
    <property type="term" value="F:oxidoreductase activity, acting on paired donors, with incorporation or reduction of molecular oxygen"/>
    <property type="evidence" value="ECO:0007669"/>
    <property type="project" value="InterPro"/>
</dbReference>
<dbReference type="Pfam" id="PF00067">
    <property type="entry name" value="p450"/>
    <property type="match status" value="1"/>
</dbReference>
<dbReference type="Proteomes" id="UP000634011">
    <property type="component" value="Unassembled WGS sequence"/>
</dbReference>
<dbReference type="GO" id="GO:0005506">
    <property type="term" value="F:iron ion binding"/>
    <property type="evidence" value="ECO:0007669"/>
    <property type="project" value="InterPro"/>
</dbReference>
<dbReference type="SUPFAM" id="SSF48264">
    <property type="entry name" value="Cytochrome P450"/>
    <property type="match status" value="1"/>
</dbReference>
<keyword evidence="2" id="KW-0479">Metal-binding</keyword>
<keyword evidence="2" id="KW-0503">Monooxygenase</keyword>
<dbReference type="AlphaFoldDB" id="A0A923HKF4"/>
<dbReference type="CDD" id="cd11036">
    <property type="entry name" value="AknT-like"/>
    <property type="match status" value="1"/>
</dbReference>
<dbReference type="InterPro" id="IPR017972">
    <property type="entry name" value="Cyt_P450_CS"/>
</dbReference>
<comment type="caution">
    <text evidence="3">The sequence shown here is derived from an EMBL/GenBank/DDBJ whole genome shotgun (WGS) entry which is preliminary data.</text>
</comment>
<evidence type="ECO:0000313" key="4">
    <source>
        <dbReference type="Proteomes" id="UP000634011"/>
    </source>
</evidence>
<keyword evidence="4" id="KW-1185">Reference proteome</keyword>
<comment type="similarity">
    <text evidence="1 2">Belongs to the cytochrome P450 family.</text>
</comment>
<gene>
    <name evidence="3" type="ORF">H8K32_10295</name>
</gene>
<dbReference type="InterPro" id="IPR001128">
    <property type="entry name" value="Cyt_P450"/>
</dbReference>
<dbReference type="GO" id="GO:0020037">
    <property type="term" value="F:heme binding"/>
    <property type="evidence" value="ECO:0007669"/>
    <property type="project" value="InterPro"/>
</dbReference>
<dbReference type="GO" id="GO:0004497">
    <property type="term" value="F:monooxygenase activity"/>
    <property type="evidence" value="ECO:0007669"/>
    <property type="project" value="UniProtKB-KW"/>
</dbReference>
<sequence>MNTMDLLSAAYHPTANEFYSHLLKQPGLSYDKQHQLWIAARAQDIEEILASPDCAVRPIGEAVPLALQGTSAGEVFSLLIRMNEGDAHHCGKMVMQQCLRVFEPIQIHQTSKQLASKLASELNFEEANALNHFAQRLPLYTVASLLGFEPKTLPLITDAIGQFVLCLSPLSGPTEIESASKAAQTLLTEFHMLVQTQTVKPNSLIAQIQTRAKELGWNNANAILCNLIGLLSQTYEASSGLISNALTCLIQYPDQREQLSQQPKLIPAFVTEACRLHSPVQNTRRFVISDTVVAGIHLRAGERILLLLAAANIDPAIHVQPLEFDIARAKHRLYSFGSGRHACPGTAIALAISHSAIEVLLAQHIAWEQLNWRYRRSLNGRLPEFFTKENE</sequence>